<evidence type="ECO:0008006" key="7">
    <source>
        <dbReference type="Google" id="ProtNLM"/>
    </source>
</evidence>
<dbReference type="SMART" id="SM00336">
    <property type="entry name" value="BBOX"/>
    <property type="match status" value="2"/>
</dbReference>
<keyword evidence="1" id="KW-0863">Zinc-finger</keyword>
<dbReference type="InterPro" id="IPR008979">
    <property type="entry name" value="Galactose-bd-like_sf"/>
</dbReference>
<dbReference type="PROSITE" id="PS51284">
    <property type="entry name" value="DOC"/>
    <property type="match status" value="1"/>
</dbReference>
<feature type="transmembrane region" description="Helical" evidence="3">
    <location>
        <begin position="82"/>
        <end position="106"/>
    </location>
</feature>
<dbReference type="InParanoid" id="C3ZFZ2"/>
<dbReference type="PANTHER" id="PTHR24099">
    <property type="entry name" value="E3 UBIQUITIN-PROTEIN LIGASE TRIM36-RELATED"/>
    <property type="match status" value="1"/>
</dbReference>
<evidence type="ECO:0000256" key="1">
    <source>
        <dbReference type="PROSITE-ProRule" id="PRU00024"/>
    </source>
</evidence>
<dbReference type="InterPro" id="IPR004939">
    <property type="entry name" value="APC_su10/DOC_dom"/>
</dbReference>
<dbReference type="Pfam" id="PF22586">
    <property type="entry name" value="ANCHR-like_BBOX"/>
    <property type="match status" value="1"/>
</dbReference>
<dbReference type="Gene3D" id="1.20.5.170">
    <property type="match status" value="1"/>
</dbReference>
<dbReference type="CDD" id="cd19758">
    <property type="entry name" value="Bbox2_MID"/>
    <property type="match status" value="1"/>
</dbReference>
<keyword evidence="1" id="KW-0862">Zinc</keyword>
<evidence type="ECO:0000259" key="4">
    <source>
        <dbReference type="PROSITE" id="PS50119"/>
    </source>
</evidence>
<dbReference type="Gene3D" id="3.30.160.60">
    <property type="entry name" value="Classic Zinc Finger"/>
    <property type="match status" value="1"/>
</dbReference>
<feature type="coiled-coil region" evidence="2">
    <location>
        <begin position="351"/>
        <end position="393"/>
    </location>
</feature>
<name>C3ZFZ2_BRAFL</name>
<dbReference type="GO" id="GO:0008270">
    <property type="term" value="F:zinc ion binding"/>
    <property type="evidence" value="ECO:0007669"/>
    <property type="project" value="UniProtKB-KW"/>
</dbReference>
<dbReference type="SUPFAM" id="SSF57845">
    <property type="entry name" value="B-box zinc-binding domain"/>
    <property type="match status" value="1"/>
</dbReference>
<keyword evidence="1" id="KW-0479">Metal-binding</keyword>
<feature type="transmembrane region" description="Helical" evidence="3">
    <location>
        <begin position="126"/>
        <end position="148"/>
    </location>
</feature>
<dbReference type="EMBL" id="GG666616">
    <property type="protein sequence ID" value="EEN48467.1"/>
    <property type="molecule type" value="Genomic_DNA"/>
</dbReference>
<dbReference type="Pfam" id="PF00643">
    <property type="entry name" value="zf-B_box"/>
    <property type="match status" value="1"/>
</dbReference>
<dbReference type="AlphaFoldDB" id="C3ZFZ2"/>
<sequence length="635" mass="72211">MGLVEAIHPVLGTIDYRQPMSKLVFIGGSLLFFTLVFVVCGLASYGIKTYRNLRSREKICRYFLTNVLNHDLLKRVTYLLKVFWNLAVVRALYGVFCTVMGSWAIWWDEVAIKDVVHATTPTGYVTIYVTVGFFLFETIASTTSDLLFGKFNPLLNAHHFVSLLGVAGLSRNMVLQNIVDRFREARDREKHDAAPPCQLCEGDPRPAVKVCMNCDGMAYCEDCLSTFHPARGPLAKHTLIPPGQRPGNAEPKVVMCAEHADEKVNLYCKADEMPVCALCKLVGKHQGHEVAALSDAYKEKRDVLIQEVSALKDRNKEISQFVTGMRETCVKVQEQNQTWQDRLVQGIARLLKILEERKDFLAQAISQEEEEKLKLLKEEIAKKEEHLQKAQAVVAYVEEVLKENDQACFLQAVKSIRERVEKSHDRDPLTAPADWVFKGLDFSGAAKELKAIDLSELTTAWHQCVQELSASSFFTQYNEQYDQYNQYGGYRYGGYQNQQQYICYNANNLIDGRTDTYWCSNSGHGTQHWLWLKLMPGVHARSFRLTLVPQPPGMWTENHRPEKVTVLTGDDVNNMAALETVHIGREQREITLNIDAEKPCLKLMFEMKTPSDCIVSQLSIIASKRKAEEAQLKYY</sequence>
<dbReference type="InterPro" id="IPR000315">
    <property type="entry name" value="Znf_B-box"/>
</dbReference>
<feature type="domain" description="B box-type" evidence="4">
    <location>
        <begin position="251"/>
        <end position="293"/>
    </location>
</feature>
<dbReference type="Gene3D" id="4.10.830.40">
    <property type="match status" value="1"/>
</dbReference>
<dbReference type="Gene3D" id="2.60.120.260">
    <property type="entry name" value="Galactose-binding domain-like"/>
    <property type="match status" value="1"/>
</dbReference>
<evidence type="ECO:0000256" key="2">
    <source>
        <dbReference type="SAM" id="Coils"/>
    </source>
</evidence>
<evidence type="ECO:0000259" key="5">
    <source>
        <dbReference type="PROSITE" id="PS51284"/>
    </source>
</evidence>
<accession>C3ZFZ2</accession>
<dbReference type="PROSITE" id="PS50119">
    <property type="entry name" value="ZF_BBOX"/>
    <property type="match status" value="1"/>
</dbReference>
<keyword evidence="2" id="KW-0175">Coiled coil</keyword>
<keyword evidence="3" id="KW-0472">Membrane</keyword>
<proteinExistence type="predicted"/>
<evidence type="ECO:0000256" key="3">
    <source>
        <dbReference type="SAM" id="Phobius"/>
    </source>
</evidence>
<dbReference type="SUPFAM" id="SSF49785">
    <property type="entry name" value="Galactose-binding domain-like"/>
    <property type="match status" value="1"/>
</dbReference>
<keyword evidence="3" id="KW-1133">Transmembrane helix</keyword>
<feature type="transmembrane region" description="Helical" evidence="3">
    <location>
        <begin position="23"/>
        <end position="47"/>
    </location>
</feature>
<feature type="domain" description="DOC" evidence="5">
    <location>
        <begin position="463"/>
        <end position="635"/>
    </location>
</feature>
<dbReference type="eggNOG" id="KOG2177">
    <property type="taxonomic scope" value="Eukaryota"/>
</dbReference>
<gene>
    <name evidence="6" type="ORF">BRAFLDRAFT_118917</name>
</gene>
<reference evidence="6" key="1">
    <citation type="journal article" date="2008" name="Nature">
        <title>The amphioxus genome and the evolution of the chordate karyotype.</title>
        <authorList>
            <consortium name="US DOE Joint Genome Institute (JGI-PGF)"/>
            <person name="Putnam N.H."/>
            <person name="Butts T."/>
            <person name="Ferrier D.E.K."/>
            <person name="Furlong R.F."/>
            <person name="Hellsten U."/>
            <person name="Kawashima T."/>
            <person name="Robinson-Rechavi M."/>
            <person name="Shoguchi E."/>
            <person name="Terry A."/>
            <person name="Yu J.-K."/>
            <person name="Benito-Gutierrez E.L."/>
            <person name="Dubchak I."/>
            <person name="Garcia-Fernandez J."/>
            <person name="Gibson-Brown J.J."/>
            <person name="Grigoriev I.V."/>
            <person name="Horton A.C."/>
            <person name="de Jong P.J."/>
            <person name="Jurka J."/>
            <person name="Kapitonov V.V."/>
            <person name="Kohara Y."/>
            <person name="Kuroki Y."/>
            <person name="Lindquist E."/>
            <person name="Lucas S."/>
            <person name="Osoegawa K."/>
            <person name="Pennacchio L.A."/>
            <person name="Salamov A.A."/>
            <person name="Satou Y."/>
            <person name="Sauka-Spengler T."/>
            <person name="Schmutz J."/>
            <person name="Shin-I T."/>
            <person name="Toyoda A."/>
            <person name="Bronner-Fraser M."/>
            <person name="Fujiyama A."/>
            <person name="Holland L.Z."/>
            <person name="Holland P.W.H."/>
            <person name="Satoh N."/>
            <person name="Rokhsar D.S."/>
        </authorList>
    </citation>
    <scope>NUCLEOTIDE SEQUENCE [LARGE SCALE GENOMIC DNA]</scope>
    <source>
        <strain evidence="6">S238N-H82</strain>
        <tissue evidence="6">Testes</tissue>
    </source>
</reference>
<dbReference type="InterPro" id="IPR050617">
    <property type="entry name" value="E3_ligase_FN3/SPRY"/>
</dbReference>
<dbReference type="eggNOG" id="KOG4561">
    <property type="taxonomic scope" value="Eukaryota"/>
</dbReference>
<organism>
    <name type="scientific">Branchiostoma floridae</name>
    <name type="common">Florida lancelet</name>
    <name type="synonym">Amphioxus</name>
    <dbReference type="NCBI Taxonomy" id="7739"/>
    <lineage>
        <taxon>Eukaryota</taxon>
        <taxon>Metazoa</taxon>
        <taxon>Chordata</taxon>
        <taxon>Cephalochordata</taxon>
        <taxon>Leptocardii</taxon>
        <taxon>Amphioxiformes</taxon>
        <taxon>Branchiostomatidae</taxon>
        <taxon>Branchiostoma</taxon>
    </lineage>
</organism>
<protein>
    <recommendedName>
        <fullName evidence="7">B box-type domain-containing protein</fullName>
    </recommendedName>
</protein>
<keyword evidence="3" id="KW-0812">Transmembrane</keyword>
<dbReference type="PANTHER" id="PTHR24099:SF16">
    <property type="entry name" value="E3 UBIQUITIN-PROTEIN LIGASE MIDLINE-1-LIKE ISOFORM X1"/>
    <property type="match status" value="1"/>
</dbReference>
<evidence type="ECO:0000313" key="6">
    <source>
        <dbReference type="EMBL" id="EEN48467.1"/>
    </source>
</evidence>